<dbReference type="EMBL" id="BARU01033188">
    <property type="protein sequence ID" value="GAH64527.1"/>
    <property type="molecule type" value="Genomic_DNA"/>
</dbReference>
<name>X1H567_9ZZZZ</name>
<feature type="non-terminal residue" evidence="1">
    <location>
        <position position="259"/>
    </location>
</feature>
<organism evidence="1">
    <name type="scientific">marine sediment metagenome</name>
    <dbReference type="NCBI Taxonomy" id="412755"/>
    <lineage>
        <taxon>unclassified sequences</taxon>
        <taxon>metagenomes</taxon>
        <taxon>ecological metagenomes</taxon>
    </lineage>
</organism>
<evidence type="ECO:0000313" key="1">
    <source>
        <dbReference type="EMBL" id="GAH64527.1"/>
    </source>
</evidence>
<gene>
    <name evidence="1" type="ORF">S03H2_52247</name>
</gene>
<accession>X1H567</accession>
<feature type="non-terminal residue" evidence="1">
    <location>
        <position position="1"/>
    </location>
</feature>
<protein>
    <submittedName>
        <fullName evidence="1">Uncharacterized protein</fullName>
    </submittedName>
</protein>
<dbReference type="AlphaFoldDB" id="X1H567"/>
<comment type="caution">
    <text evidence="1">The sequence shown here is derived from an EMBL/GenBank/DDBJ whole genome shotgun (WGS) entry which is preliminary data.</text>
</comment>
<reference evidence="1" key="1">
    <citation type="journal article" date="2014" name="Front. Microbiol.">
        <title>High frequency of phylogenetically diverse reductive dehalogenase-homologous genes in deep subseafloor sedimentary metagenomes.</title>
        <authorList>
            <person name="Kawai M."/>
            <person name="Futagami T."/>
            <person name="Toyoda A."/>
            <person name="Takaki Y."/>
            <person name="Nishi S."/>
            <person name="Hori S."/>
            <person name="Arai W."/>
            <person name="Tsubouchi T."/>
            <person name="Morono Y."/>
            <person name="Uchiyama I."/>
            <person name="Ito T."/>
            <person name="Fujiyama A."/>
            <person name="Inagaki F."/>
            <person name="Takami H."/>
        </authorList>
    </citation>
    <scope>NUCLEOTIDE SEQUENCE</scope>
    <source>
        <strain evidence="1">Expedition CK06-06</strain>
    </source>
</reference>
<sequence length="259" mass="30678">RRDTNLGRIKEKLGLKKENLNYYLRQLKKQGFIIQKGRGWYEPSKKSENLTKYGIFLKKDMIRGHAYVWNVKIPKKILKWNKRIKILKEKRINYKIVGAKETTPRIKVLGRKVWLCNDHLRIFDKKNKSYYGETAKESIYIAFQEIKLIVDALNRKLGILIKPSKISFQKEHYALIKNDLAIEENKRGNIIRIKDDTGEWLLIDDSLEQGGELETVGKKAYQTNIPMQKWWNDNKEHNFKVTPSFLLESINQVTKNQQM</sequence>
<proteinExistence type="predicted"/>